<comment type="caution">
    <text evidence="6">The sequence shown here is derived from an EMBL/GenBank/DDBJ whole genome shotgun (WGS) entry which is preliminary data.</text>
</comment>
<dbReference type="AlphaFoldDB" id="A0A7I8V7X4"/>
<dbReference type="InterPro" id="IPR017972">
    <property type="entry name" value="Cyt_P450_CS"/>
</dbReference>
<proteinExistence type="inferred from homology"/>
<dbReference type="PANTHER" id="PTHR24300">
    <property type="entry name" value="CYTOCHROME P450 508A4-RELATED"/>
    <property type="match status" value="1"/>
</dbReference>
<keyword evidence="4 5" id="KW-0349">Heme</keyword>
<protein>
    <submittedName>
        <fullName evidence="6">DgyrCDS1669</fullName>
    </submittedName>
</protein>
<keyword evidence="5" id="KW-0560">Oxidoreductase</keyword>
<dbReference type="PROSITE" id="PS00086">
    <property type="entry name" value="CYTOCHROME_P450"/>
    <property type="match status" value="1"/>
</dbReference>
<dbReference type="InterPro" id="IPR036396">
    <property type="entry name" value="Cyt_P450_sf"/>
</dbReference>
<evidence type="ECO:0000256" key="2">
    <source>
        <dbReference type="ARBA" id="ARBA00022723"/>
    </source>
</evidence>
<dbReference type="InterPro" id="IPR001128">
    <property type="entry name" value="Cyt_P450"/>
</dbReference>
<keyword evidence="2 4" id="KW-0479">Metal-binding</keyword>
<reference evidence="6 7" key="1">
    <citation type="submission" date="2020-08" db="EMBL/GenBank/DDBJ databases">
        <authorList>
            <person name="Hejnol A."/>
        </authorList>
    </citation>
    <scope>NUCLEOTIDE SEQUENCE [LARGE SCALE GENOMIC DNA]</scope>
</reference>
<organism evidence="6 7">
    <name type="scientific">Dimorphilus gyrociliatus</name>
    <dbReference type="NCBI Taxonomy" id="2664684"/>
    <lineage>
        <taxon>Eukaryota</taxon>
        <taxon>Metazoa</taxon>
        <taxon>Spiralia</taxon>
        <taxon>Lophotrochozoa</taxon>
        <taxon>Annelida</taxon>
        <taxon>Polychaeta</taxon>
        <taxon>Polychaeta incertae sedis</taxon>
        <taxon>Dinophilidae</taxon>
        <taxon>Dimorphilus</taxon>
    </lineage>
</organism>
<keyword evidence="7" id="KW-1185">Reference proteome</keyword>
<evidence type="ECO:0000313" key="7">
    <source>
        <dbReference type="Proteomes" id="UP000549394"/>
    </source>
</evidence>
<sequence length="492" mass="56768">MISKLNNLMVSLSLSDSIQFVERHPFLSIIGALTGVWTIKQLKKPRNLPPGPISLPFIGGTWALYLYGNLQKLRQKYGDVFSMYIGSELVIYIFSKDLIKEVYVDRRSDFSAGNTNLFDLTNKSLVNSSNTDRWKKIKLLILPLFNCYIAHNLEKTVNWTMEGVCRKLTENNNVLNPDKLIRQALTQIALSLYLNERRNLDDFELNLLQDTISQAFSAFSNFVFNPFINFVPFPNVVFRKSFIRPIELGRKLRQFFQNRLIKRQKYHNQTKPGDFLHALMILFDNATDGQVIDIFIILIIDSIHTISIGILWTILRLALNQKLQYEIHELIDRATGNRCPNLTDRAKLALIEAAFLEALRLDDLLMASVYHRSIKNTELKGYFIPKDTAVKAVVESVHLDEQVYSDPYSYKPHRFLSDNGLLIRSDEFLSFGLGSRRCIGEQMVRIEAFLILSTLLFSFKMEFDGSEPSIERQNNSAIPTPHPFKIKFTPRR</sequence>
<dbReference type="InterPro" id="IPR050182">
    <property type="entry name" value="Cytochrome_P450_fam2"/>
</dbReference>
<dbReference type="GO" id="GO:0020037">
    <property type="term" value="F:heme binding"/>
    <property type="evidence" value="ECO:0007669"/>
    <property type="project" value="InterPro"/>
</dbReference>
<dbReference type="Pfam" id="PF00067">
    <property type="entry name" value="p450"/>
    <property type="match status" value="1"/>
</dbReference>
<gene>
    <name evidence="6" type="ORF">DGYR_LOCUS1586</name>
</gene>
<comment type="cofactor">
    <cofactor evidence="4">
        <name>heme</name>
        <dbReference type="ChEBI" id="CHEBI:30413"/>
    </cofactor>
</comment>
<keyword evidence="5" id="KW-0503">Monooxygenase</keyword>
<dbReference type="OrthoDB" id="6136963at2759"/>
<comment type="similarity">
    <text evidence="1 5">Belongs to the cytochrome P450 family.</text>
</comment>
<feature type="binding site" description="axial binding residue" evidence="4">
    <location>
        <position position="438"/>
    </location>
    <ligand>
        <name>heme</name>
        <dbReference type="ChEBI" id="CHEBI:30413"/>
    </ligand>
    <ligandPart>
        <name>Fe</name>
        <dbReference type="ChEBI" id="CHEBI:18248"/>
    </ligandPart>
</feature>
<dbReference type="GO" id="GO:0005506">
    <property type="term" value="F:iron ion binding"/>
    <property type="evidence" value="ECO:0007669"/>
    <property type="project" value="InterPro"/>
</dbReference>
<keyword evidence="3 4" id="KW-0408">Iron</keyword>
<dbReference type="PRINTS" id="PR00385">
    <property type="entry name" value="P450"/>
</dbReference>
<dbReference type="GO" id="GO:0016705">
    <property type="term" value="F:oxidoreductase activity, acting on paired donors, with incorporation or reduction of molecular oxygen"/>
    <property type="evidence" value="ECO:0007669"/>
    <property type="project" value="InterPro"/>
</dbReference>
<name>A0A7I8V7X4_9ANNE</name>
<evidence type="ECO:0000256" key="4">
    <source>
        <dbReference type="PIRSR" id="PIRSR602401-1"/>
    </source>
</evidence>
<dbReference type="InterPro" id="IPR002401">
    <property type="entry name" value="Cyt_P450_E_grp-I"/>
</dbReference>
<evidence type="ECO:0000256" key="5">
    <source>
        <dbReference type="RuleBase" id="RU000461"/>
    </source>
</evidence>
<dbReference type="PRINTS" id="PR00463">
    <property type="entry name" value="EP450I"/>
</dbReference>
<accession>A0A7I8V7X4</accession>
<evidence type="ECO:0000313" key="6">
    <source>
        <dbReference type="EMBL" id="CAD5112447.1"/>
    </source>
</evidence>
<dbReference type="SUPFAM" id="SSF48264">
    <property type="entry name" value="Cytochrome P450"/>
    <property type="match status" value="1"/>
</dbReference>
<dbReference type="Proteomes" id="UP000549394">
    <property type="component" value="Unassembled WGS sequence"/>
</dbReference>
<dbReference type="GO" id="GO:0004497">
    <property type="term" value="F:monooxygenase activity"/>
    <property type="evidence" value="ECO:0007669"/>
    <property type="project" value="UniProtKB-KW"/>
</dbReference>
<dbReference type="EMBL" id="CAJFCJ010000002">
    <property type="protein sequence ID" value="CAD5112447.1"/>
    <property type="molecule type" value="Genomic_DNA"/>
</dbReference>
<evidence type="ECO:0000256" key="3">
    <source>
        <dbReference type="ARBA" id="ARBA00023004"/>
    </source>
</evidence>
<dbReference type="Gene3D" id="1.10.630.10">
    <property type="entry name" value="Cytochrome P450"/>
    <property type="match status" value="1"/>
</dbReference>
<evidence type="ECO:0000256" key="1">
    <source>
        <dbReference type="ARBA" id="ARBA00010617"/>
    </source>
</evidence>